<feature type="transmembrane region" description="Helical" evidence="6">
    <location>
        <begin position="38"/>
        <end position="58"/>
    </location>
</feature>
<dbReference type="Pfam" id="PF01810">
    <property type="entry name" value="LysE"/>
    <property type="match status" value="1"/>
</dbReference>
<reference evidence="7 8" key="1">
    <citation type="submission" date="2024-10" db="EMBL/GenBank/DDBJ databases">
        <authorList>
            <person name="Sang B.-I."/>
            <person name="Prabhaharan D."/>
        </authorList>
    </citation>
    <scope>NUCLEOTIDE SEQUENCE [LARGE SCALE GENOMIC DNA]</scope>
    <source>
        <strain evidence="7 8">MH</strain>
    </source>
</reference>
<keyword evidence="8" id="KW-1185">Reference proteome</keyword>
<evidence type="ECO:0000256" key="4">
    <source>
        <dbReference type="ARBA" id="ARBA00022989"/>
    </source>
</evidence>
<keyword evidence="3 6" id="KW-0812">Transmembrane</keyword>
<dbReference type="EMBL" id="JBIEKR010000008">
    <property type="protein sequence ID" value="MFG6273626.1"/>
    <property type="molecule type" value="Genomic_DNA"/>
</dbReference>
<feature type="transmembrane region" description="Helical" evidence="6">
    <location>
        <begin position="145"/>
        <end position="167"/>
    </location>
</feature>
<name>A0ABW7DQN0_9FIRM</name>
<evidence type="ECO:0000256" key="5">
    <source>
        <dbReference type="ARBA" id="ARBA00023136"/>
    </source>
</evidence>
<gene>
    <name evidence="7" type="ORF">ACGTZG_10525</name>
</gene>
<dbReference type="PANTHER" id="PTHR30086:SF20">
    <property type="entry name" value="ARGININE EXPORTER PROTEIN ARGO-RELATED"/>
    <property type="match status" value="1"/>
</dbReference>
<dbReference type="InterPro" id="IPR001123">
    <property type="entry name" value="LeuE-type"/>
</dbReference>
<dbReference type="PANTHER" id="PTHR30086">
    <property type="entry name" value="ARGININE EXPORTER PROTEIN ARGO"/>
    <property type="match status" value="1"/>
</dbReference>
<accession>A0ABW7DQN0</accession>
<evidence type="ECO:0000313" key="8">
    <source>
        <dbReference type="Proteomes" id="UP001605989"/>
    </source>
</evidence>
<keyword evidence="5 6" id="KW-0472">Membrane</keyword>
<evidence type="ECO:0000256" key="6">
    <source>
        <dbReference type="SAM" id="Phobius"/>
    </source>
</evidence>
<evidence type="ECO:0000256" key="2">
    <source>
        <dbReference type="ARBA" id="ARBA00022475"/>
    </source>
</evidence>
<dbReference type="RefSeq" id="WP_070807767.1">
    <property type="nucleotide sequence ID" value="NZ_CP011940.1"/>
</dbReference>
<organism evidence="7 8">
    <name type="scientific">Megasphaera hexanoica</name>
    <dbReference type="NCBI Taxonomy" id="1675036"/>
    <lineage>
        <taxon>Bacteria</taxon>
        <taxon>Bacillati</taxon>
        <taxon>Bacillota</taxon>
        <taxon>Negativicutes</taxon>
        <taxon>Veillonellales</taxon>
        <taxon>Veillonellaceae</taxon>
        <taxon>Megasphaera</taxon>
    </lineage>
</organism>
<dbReference type="Proteomes" id="UP001605989">
    <property type="component" value="Unassembled WGS sequence"/>
</dbReference>
<evidence type="ECO:0000256" key="1">
    <source>
        <dbReference type="ARBA" id="ARBA00004651"/>
    </source>
</evidence>
<feature type="transmembrane region" description="Helical" evidence="6">
    <location>
        <begin position="6"/>
        <end position="26"/>
    </location>
</feature>
<protein>
    <submittedName>
        <fullName evidence="7">LysE family translocator</fullName>
    </submittedName>
</protein>
<keyword evidence="4 6" id="KW-1133">Transmembrane helix</keyword>
<keyword evidence="2" id="KW-1003">Cell membrane</keyword>
<sequence length="197" mass="22130">MITELTAFLVYCIGMSFTPGPNNLMSLSVSQKVGFKRAVPFLWGLFFSFFIINGAAYLCSSTLQELIPQLETPFKALGSLYILYLTYKIVKPPSKTSEKEEKNIKSRLFISGFVLNLTNIKVMLFFLMGYMVFILPAFTSLVPRLLLGIIMCLLCSVSNVLWALAGAAFRHYFAAHERVTSIVLGLLLLFSVVEIWL</sequence>
<evidence type="ECO:0000256" key="3">
    <source>
        <dbReference type="ARBA" id="ARBA00022692"/>
    </source>
</evidence>
<evidence type="ECO:0000313" key="7">
    <source>
        <dbReference type="EMBL" id="MFG6273626.1"/>
    </source>
</evidence>
<feature type="transmembrane region" description="Helical" evidence="6">
    <location>
        <begin position="179"/>
        <end position="196"/>
    </location>
</feature>
<comment type="subcellular location">
    <subcellularLocation>
        <location evidence="1">Cell membrane</location>
        <topology evidence="1">Multi-pass membrane protein</topology>
    </subcellularLocation>
</comment>
<comment type="caution">
    <text evidence="7">The sequence shown here is derived from an EMBL/GenBank/DDBJ whole genome shotgun (WGS) entry which is preliminary data.</text>
</comment>
<feature type="transmembrane region" description="Helical" evidence="6">
    <location>
        <begin position="108"/>
        <end position="133"/>
    </location>
</feature>
<proteinExistence type="predicted"/>